<evidence type="ECO:0000313" key="2">
    <source>
        <dbReference type="EMBL" id="QEA05792.1"/>
    </source>
</evidence>
<feature type="region of interest" description="Disordered" evidence="1">
    <location>
        <begin position="467"/>
        <end position="536"/>
    </location>
</feature>
<evidence type="ECO:0000256" key="1">
    <source>
        <dbReference type="SAM" id="MobiDB-lite"/>
    </source>
</evidence>
<protein>
    <submittedName>
        <fullName evidence="2">Uncharacterized protein</fullName>
    </submittedName>
</protein>
<reference evidence="2" key="1">
    <citation type="submission" date="2019-06" db="EMBL/GenBank/DDBJ databases">
        <authorList>
            <person name="Murdoch R.W."/>
            <person name="Fathepure B."/>
        </authorList>
    </citation>
    <scope>NUCLEOTIDE SEQUENCE</scope>
</reference>
<accession>A0A5B8RE93</accession>
<gene>
    <name evidence="2" type="ORF">KBTEX_02116</name>
</gene>
<dbReference type="AlphaFoldDB" id="A0A5B8RE93"/>
<feature type="compositionally biased region" description="Low complexity" evidence="1">
    <location>
        <begin position="504"/>
        <end position="513"/>
    </location>
</feature>
<sequence length="536" mass="55330">MHAVLGLHHREREVGDLDAHPLALAARTQPPDAHQVGARTRLAGETAQPGLEVEAEAGGRVAVLERQVDDLGDAGRAQGRDLRGDVVAPQARAPGRRLARAGGHGVVVDADRAVAVGPELQVQRVDGVDAQVDAGVAAAAQGQHPRPLALHDRASLATVDAQKVLAGRERQVQAVHAGGLQRPSVGVPEIAGEQAQAVARVGGEVAGDAQLPAGEVVLQVVHRGFEAHEVASQHGAHVPGFRGEADLDGPVAGGADQRIGGGVGHPAGGGRPLLAGAAEARRAERLAGGEGDGLHRLVGAVVQGQAQPHQRLAPGGDGFAEAQHVVHRRVAPGPFGAFDGEVVRAQRAQRLRLDTRQGSHLDGDHLLQGVDVHRIAEAQRQGIHRRKVVAAIRGPGLDGRGHERRQAVAVALEAPGERREGGPGLRGAELEGVCVQPGVGSRVRRGDGDVLARVGLRAAVLRPAGGVEEQGDRVPAAQEVPGHDHGAVGSGGWCGRGRGRGRGQRLADQQRGQCQKQPVAPTSVRRSAHSLPASCL</sequence>
<proteinExistence type="predicted"/>
<organism evidence="2">
    <name type="scientific">uncultured organism</name>
    <dbReference type="NCBI Taxonomy" id="155900"/>
    <lineage>
        <taxon>unclassified sequences</taxon>
        <taxon>environmental samples</taxon>
    </lineage>
</organism>
<dbReference type="EMBL" id="MN079111">
    <property type="protein sequence ID" value="QEA05792.1"/>
    <property type="molecule type" value="Genomic_DNA"/>
</dbReference>
<name>A0A5B8RE93_9ZZZZ</name>